<dbReference type="EMBL" id="KN662481">
    <property type="protein sequence ID" value="KHN13518.1"/>
    <property type="molecule type" value="Genomic_DNA"/>
</dbReference>
<evidence type="ECO:0000313" key="3">
    <source>
        <dbReference type="Proteomes" id="UP000289340"/>
    </source>
</evidence>
<protein>
    <recommendedName>
        <fullName evidence="4">DUF4228 domain-containing protein</fullName>
    </recommendedName>
</protein>
<evidence type="ECO:0000313" key="1">
    <source>
        <dbReference type="EMBL" id="KHN13518.1"/>
    </source>
</evidence>
<sequence>MGNCIVLQENVVRVMKSDGKILEYKAPIKVHQVLNQFPGHAISKSLPVLHHLHPNTRLLKGQLYYLVPPPQPSPKKVNKKRVRFAEPDHDDDQVEDKGDEVVRIKLVLSKQELKDIVQKGGISVREVLSLVQGKGMDGDVDVCTRVNDGSHGWKPALETIPE</sequence>
<dbReference type="PANTHER" id="PTHR33148:SF46">
    <property type="entry name" value="EMB|CAB85509.1"/>
    <property type="match status" value="1"/>
</dbReference>
<evidence type="ECO:0008006" key="4">
    <source>
        <dbReference type="Google" id="ProtNLM"/>
    </source>
</evidence>
<keyword evidence="3" id="KW-1185">Reference proteome</keyword>
<proteinExistence type="predicted"/>
<gene>
    <name evidence="2" type="ORF">D0Y65_026269</name>
    <name evidence="1" type="ORF">glysoja_038756</name>
</gene>
<dbReference type="EMBL" id="QZWG01000010">
    <property type="protein sequence ID" value="RZB86132.1"/>
    <property type="molecule type" value="Genomic_DNA"/>
</dbReference>
<name>A0A0B2Q0K7_GLYSO</name>
<reference evidence="1" key="1">
    <citation type="submission" date="2014-07" db="EMBL/GenBank/DDBJ databases">
        <title>Identification of a novel salt tolerance gene in wild soybean by whole-genome sequencing.</title>
        <authorList>
            <person name="Lam H.-M."/>
            <person name="Qi X."/>
            <person name="Li M.-W."/>
            <person name="Liu X."/>
            <person name="Xie M."/>
            <person name="Ni M."/>
            <person name="Xu X."/>
        </authorList>
    </citation>
    <scope>NUCLEOTIDE SEQUENCE [LARGE SCALE GENOMIC DNA]</scope>
    <source>
        <tissue evidence="1">Root</tissue>
    </source>
</reference>
<dbReference type="Pfam" id="PF14009">
    <property type="entry name" value="PADRE"/>
    <property type="match status" value="1"/>
</dbReference>
<dbReference type="Gramene" id="XM_028326325.1">
    <property type="protein sequence ID" value="XP_028182126.1"/>
    <property type="gene ID" value="LOC114369140"/>
</dbReference>
<organism evidence="1">
    <name type="scientific">Glycine soja</name>
    <name type="common">Wild soybean</name>
    <dbReference type="NCBI Taxonomy" id="3848"/>
    <lineage>
        <taxon>Eukaryota</taxon>
        <taxon>Viridiplantae</taxon>
        <taxon>Streptophyta</taxon>
        <taxon>Embryophyta</taxon>
        <taxon>Tracheophyta</taxon>
        <taxon>Spermatophyta</taxon>
        <taxon>Magnoliopsida</taxon>
        <taxon>eudicotyledons</taxon>
        <taxon>Gunneridae</taxon>
        <taxon>Pentapetalae</taxon>
        <taxon>rosids</taxon>
        <taxon>fabids</taxon>
        <taxon>Fabales</taxon>
        <taxon>Fabaceae</taxon>
        <taxon>Papilionoideae</taxon>
        <taxon>50 kb inversion clade</taxon>
        <taxon>NPAAA clade</taxon>
        <taxon>indigoferoid/millettioid clade</taxon>
        <taxon>Phaseoleae</taxon>
        <taxon>Glycine</taxon>
        <taxon>Glycine subgen. Soja</taxon>
    </lineage>
</organism>
<dbReference type="InterPro" id="IPR025322">
    <property type="entry name" value="PADRE_dom"/>
</dbReference>
<dbReference type="Proteomes" id="UP000053555">
    <property type="component" value="Unassembled WGS sequence"/>
</dbReference>
<reference evidence="2 3" key="2">
    <citation type="submission" date="2018-09" db="EMBL/GenBank/DDBJ databases">
        <title>A high-quality reference genome of wild soybean provides a powerful tool to mine soybean genomes.</title>
        <authorList>
            <person name="Xie M."/>
            <person name="Chung C.Y.L."/>
            <person name="Li M.-W."/>
            <person name="Wong F.-L."/>
            <person name="Chan T.-F."/>
            <person name="Lam H.-M."/>
        </authorList>
    </citation>
    <scope>NUCLEOTIDE SEQUENCE [LARGE SCALE GENOMIC DNA]</scope>
    <source>
        <strain evidence="3">cv. W05</strain>
        <tissue evidence="2">Hypocotyl of etiolated seedlings</tissue>
    </source>
</reference>
<dbReference type="Proteomes" id="UP000289340">
    <property type="component" value="Chromosome 10"/>
</dbReference>
<evidence type="ECO:0000313" key="2">
    <source>
        <dbReference type="EMBL" id="RZB86132.1"/>
    </source>
</evidence>
<dbReference type="PANTHER" id="PTHR33148">
    <property type="entry name" value="PLASTID MOVEMENT IMPAIRED PROTEIN-RELATED"/>
    <property type="match status" value="1"/>
</dbReference>
<dbReference type="AlphaFoldDB" id="A0A0B2Q0K7"/>
<accession>A0A0B2Q0K7</accession>